<dbReference type="AlphaFoldDB" id="X1HNS9"/>
<feature type="non-terminal residue" evidence="1">
    <location>
        <position position="1"/>
    </location>
</feature>
<evidence type="ECO:0000313" key="1">
    <source>
        <dbReference type="EMBL" id="GAH46948.1"/>
    </source>
</evidence>
<organism evidence="1">
    <name type="scientific">marine sediment metagenome</name>
    <dbReference type="NCBI Taxonomy" id="412755"/>
    <lineage>
        <taxon>unclassified sequences</taxon>
        <taxon>metagenomes</taxon>
        <taxon>ecological metagenomes</taxon>
    </lineage>
</organism>
<protein>
    <submittedName>
        <fullName evidence="1">Uncharacterized protein</fullName>
    </submittedName>
</protein>
<comment type="caution">
    <text evidence="1">The sequence shown here is derived from an EMBL/GenBank/DDBJ whole genome shotgun (WGS) entry which is preliminary data.</text>
</comment>
<gene>
    <name evidence="1" type="ORF">S03H2_15162</name>
</gene>
<accession>X1HNS9</accession>
<proteinExistence type="predicted"/>
<dbReference type="EMBL" id="BARU01007697">
    <property type="protein sequence ID" value="GAH46948.1"/>
    <property type="molecule type" value="Genomic_DNA"/>
</dbReference>
<sequence length="66" mass="7232">VPCSVCGEDVWIDQNMEKYWSTMKIVCTACGLKLVSESEGPHTVEIVPENIEGIIEALHSKGGNKK</sequence>
<reference evidence="1" key="1">
    <citation type="journal article" date="2014" name="Front. Microbiol.">
        <title>High frequency of phylogenetically diverse reductive dehalogenase-homologous genes in deep subseafloor sedimentary metagenomes.</title>
        <authorList>
            <person name="Kawai M."/>
            <person name="Futagami T."/>
            <person name="Toyoda A."/>
            <person name="Takaki Y."/>
            <person name="Nishi S."/>
            <person name="Hori S."/>
            <person name="Arai W."/>
            <person name="Tsubouchi T."/>
            <person name="Morono Y."/>
            <person name="Uchiyama I."/>
            <person name="Ito T."/>
            <person name="Fujiyama A."/>
            <person name="Inagaki F."/>
            <person name="Takami H."/>
        </authorList>
    </citation>
    <scope>NUCLEOTIDE SEQUENCE</scope>
    <source>
        <strain evidence="1">Expedition CK06-06</strain>
    </source>
</reference>
<name>X1HNS9_9ZZZZ</name>